<dbReference type="PANTHER" id="PTHR45138:SF9">
    <property type="entry name" value="DIGUANYLATE CYCLASE DGCM-RELATED"/>
    <property type="match status" value="1"/>
</dbReference>
<dbReference type="SUPFAM" id="SSF55073">
    <property type="entry name" value="Nucleotide cyclase"/>
    <property type="match status" value="1"/>
</dbReference>
<dbReference type="CDD" id="cd01949">
    <property type="entry name" value="GGDEF"/>
    <property type="match status" value="1"/>
</dbReference>
<proteinExistence type="predicted"/>
<evidence type="ECO:0000256" key="1">
    <source>
        <dbReference type="SAM" id="Phobius"/>
    </source>
</evidence>
<dbReference type="InterPro" id="IPR050469">
    <property type="entry name" value="Diguanylate_Cyclase"/>
</dbReference>
<dbReference type="Pfam" id="PF00990">
    <property type="entry name" value="GGDEF"/>
    <property type="match status" value="1"/>
</dbReference>
<evidence type="ECO:0000313" key="4">
    <source>
        <dbReference type="EMBL" id="VAW81986.1"/>
    </source>
</evidence>
<organism evidence="4">
    <name type="scientific">hydrothermal vent metagenome</name>
    <dbReference type="NCBI Taxonomy" id="652676"/>
    <lineage>
        <taxon>unclassified sequences</taxon>
        <taxon>metagenomes</taxon>
        <taxon>ecological metagenomes</taxon>
    </lineage>
</organism>
<keyword evidence="1" id="KW-0812">Transmembrane</keyword>
<evidence type="ECO:0000259" key="3">
    <source>
        <dbReference type="PROSITE" id="PS50887"/>
    </source>
</evidence>
<reference evidence="4" key="1">
    <citation type="submission" date="2018-06" db="EMBL/GenBank/DDBJ databases">
        <authorList>
            <person name="Zhirakovskaya E."/>
        </authorList>
    </citation>
    <scope>NUCLEOTIDE SEQUENCE</scope>
</reference>
<dbReference type="EMBL" id="UOFM01000439">
    <property type="protein sequence ID" value="VAW81986.1"/>
    <property type="molecule type" value="Genomic_DNA"/>
</dbReference>
<gene>
    <name evidence="4" type="ORF">MNBD_GAMMA14-2142</name>
</gene>
<dbReference type="Gene3D" id="6.10.340.10">
    <property type="match status" value="1"/>
</dbReference>
<protein>
    <submittedName>
        <fullName evidence="4">Uncharacterized protein</fullName>
    </submittedName>
</protein>
<keyword evidence="1" id="KW-0472">Membrane</keyword>
<dbReference type="SMART" id="SM00267">
    <property type="entry name" value="GGDEF"/>
    <property type="match status" value="1"/>
</dbReference>
<dbReference type="FunFam" id="3.30.70.270:FF:000001">
    <property type="entry name" value="Diguanylate cyclase domain protein"/>
    <property type="match status" value="1"/>
</dbReference>
<dbReference type="InterPro" id="IPR043128">
    <property type="entry name" value="Rev_trsase/Diguanyl_cyclase"/>
</dbReference>
<feature type="domain" description="HAMP" evidence="2">
    <location>
        <begin position="269"/>
        <end position="321"/>
    </location>
</feature>
<dbReference type="InterPro" id="IPR029787">
    <property type="entry name" value="Nucleotide_cyclase"/>
</dbReference>
<sequence length="512" mass="58112">MAAVIILMSVVILTSYTGARWAIEEDAAANLRSAVRLYERSLQEQRIELAREAVRVRDDAEVNDYTFAAVRIGADSQALERVLKRRYSRMPVDAILVFWKDGRAVLGDDAQRIADEVSRWPGETSNSTFYVERENALYLIAVVPLDYRGEQIAQVAVAINLGSRWLDRQDMSLGMQLFFERNGKLFNDPANHFDHEVFDPDRRRITLNGERYQLATVRLPAADRSTTRLWFAQPEKVMLETLGRYNQIMIWLAIVVFSIMVPAALVAVNRFSRPIRKLITLTQQMADGQLPDLRRSQGYTEIDRLLNHFIDLIAALRRKQKEVEEAHEALVLSSITDELTGLYNRRYLNEVFPKIFAQANRDGTCIAIVLLDIDHFKKVNDTFGHHAGDCCLRTFSDEIKRIIRASDYVFRMGGEEFLILAAGRSDQDAVFLAEKVRLATENCVVVIEGEAVKFTVSAGVCNFSADMSSASGLSDYVTRADRALYEAKQSGRNCVRVYQGDTRHSLQAPHRC</sequence>
<accession>A0A3B0ZN13</accession>
<name>A0A3B0ZN13_9ZZZZ</name>
<dbReference type="Gene3D" id="3.30.70.270">
    <property type="match status" value="1"/>
</dbReference>
<dbReference type="AlphaFoldDB" id="A0A3B0ZN13"/>
<evidence type="ECO:0000259" key="2">
    <source>
        <dbReference type="PROSITE" id="PS50885"/>
    </source>
</evidence>
<keyword evidence="1" id="KW-1133">Transmembrane helix</keyword>
<dbReference type="NCBIfam" id="TIGR00254">
    <property type="entry name" value="GGDEF"/>
    <property type="match status" value="1"/>
</dbReference>
<dbReference type="GO" id="GO:0016020">
    <property type="term" value="C:membrane"/>
    <property type="evidence" value="ECO:0007669"/>
    <property type="project" value="InterPro"/>
</dbReference>
<dbReference type="GO" id="GO:0007165">
    <property type="term" value="P:signal transduction"/>
    <property type="evidence" value="ECO:0007669"/>
    <property type="project" value="InterPro"/>
</dbReference>
<dbReference type="PROSITE" id="PS50885">
    <property type="entry name" value="HAMP"/>
    <property type="match status" value="1"/>
</dbReference>
<feature type="transmembrane region" description="Helical" evidence="1">
    <location>
        <begin position="248"/>
        <end position="268"/>
    </location>
</feature>
<dbReference type="GO" id="GO:0052621">
    <property type="term" value="F:diguanylate cyclase activity"/>
    <property type="evidence" value="ECO:0007669"/>
    <property type="project" value="TreeGrafter"/>
</dbReference>
<feature type="domain" description="GGDEF" evidence="3">
    <location>
        <begin position="364"/>
        <end position="500"/>
    </location>
</feature>
<dbReference type="InterPro" id="IPR003660">
    <property type="entry name" value="HAMP_dom"/>
</dbReference>
<dbReference type="InterPro" id="IPR000160">
    <property type="entry name" value="GGDEF_dom"/>
</dbReference>
<dbReference type="PANTHER" id="PTHR45138">
    <property type="entry name" value="REGULATORY COMPONENTS OF SENSORY TRANSDUCTION SYSTEM"/>
    <property type="match status" value="1"/>
</dbReference>
<dbReference type="PROSITE" id="PS50887">
    <property type="entry name" value="GGDEF"/>
    <property type="match status" value="1"/>
</dbReference>